<evidence type="ECO:0000313" key="12">
    <source>
        <dbReference type="EMBL" id="GMR50894.1"/>
    </source>
</evidence>
<dbReference type="GO" id="GO:0004879">
    <property type="term" value="F:nuclear receptor activity"/>
    <property type="evidence" value="ECO:0007669"/>
    <property type="project" value="InterPro"/>
</dbReference>
<dbReference type="GO" id="GO:0030154">
    <property type="term" value="P:cell differentiation"/>
    <property type="evidence" value="ECO:0007669"/>
    <property type="project" value="TreeGrafter"/>
</dbReference>
<feature type="non-terminal residue" evidence="12">
    <location>
        <position position="1"/>
    </location>
</feature>
<dbReference type="InterPro" id="IPR001728">
    <property type="entry name" value="ThyrH_rcpt"/>
</dbReference>
<dbReference type="InterPro" id="IPR001723">
    <property type="entry name" value="Nuclear_hrmn_rcpt"/>
</dbReference>
<keyword evidence="5" id="KW-0805">Transcription regulation</keyword>
<dbReference type="PRINTS" id="PR00047">
    <property type="entry name" value="STROIDFINGER"/>
</dbReference>
<dbReference type="AlphaFoldDB" id="A0AAN5I440"/>
<dbReference type="InterPro" id="IPR013088">
    <property type="entry name" value="Znf_NHR/GATA"/>
</dbReference>
<keyword evidence="2" id="KW-0479">Metal-binding</keyword>
<gene>
    <name evidence="12" type="ORF">PMAYCL1PPCAC_21089</name>
</gene>
<dbReference type="GO" id="GO:0000978">
    <property type="term" value="F:RNA polymerase II cis-regulatory region sequence-specific DNA binding"/>
    <property type="evidence" value="ECO:0007669"/>
    <property type="project" value="TreeGrafter"/>
</dbReference>
<keyword evidence="3" id="KW-0863">Zinc-finger</keyword>
<sequence length="360" mass="40449">STMPTSFINDESKDFITSPKGRARTAPYMPSYMQDGQLCAVCGDLATGLHYSAITCEGCKGFFRRTAQRRLVYECKDEERCVINKDTRNFCQRCRLLKCYSVGMSAELVLNERERVCKRQLIMENRKCRTIQSVCSSLAEPFPHMLEAAHALLPTTTAITRSYLSCIEGDHPPQEDLELAVPAYIKRVVQFARSLPGLEQLDEAHIDQLCKEKFFGVQLFRLAVTYNADDKCMRPAEGVEITPSTLAAHLPADLISALFMHAQTIAELELNDQSVAILAALMLAMPGNEIDSPLAQCETSLFVQMYGLVDKESDVIPVAYRWPRYIALVHQFRRDSDRILTATSELSNEGSRLFAQLLSI</sequence>
<dbReference type="SUPFAM" id="SSF48508">
    <property type="entry name" value="Nuclear receptor ligand-binding domain"/>
    <property type="match status" value="1"/>
</dbReference>
<evidence type="ECO:0000259" key="11">
    <source>
        <dbReference type="PROSITE" id="PS51843"/>
    </source>
</evidence>
<evidence type="ECO:0000256" key="3">
    <source>
        <dbReference type="ARBA" id="ARBA00022771"/>
    </source>
</evidence>
<accession>A0AAN5I440</accession>
<keyword evidence="6" id="KW-0238">DNA-binding</keyword>
<dbReference type="Gene3D" id="3.30.50.10">
    <property type="entry name" value="Erythroid Transcription Factor GATA-1, subunit A"/>
    <property type="match status" value="1"/>
</dbReference>
<dbReference type="GO" id="GO:0000122">
    <property type="term" value="P:negative regulation of transcription by RNA polymerase II"/>
    <property type="evidence" value="ECO:0007669"/>
    <property type="project" value="TreeGrafter"/>
</dbReference>
<dbReference type="GO" id="GO:0009755">
    <property type="term" value="P:hormone-mediated signaling pathway"/>
    <property type="evidence" value="ECO:0007669"/>
    <property type="project" value="TreeGrafter"/>
</dbReference>
<dbReference type="SMART" id="SM00399">
    <property type="entry name" value="ZnF_C4"/>
    <property type="match status" value="1"/>
</dbReference>
<dbReference type="EMBL" id="BTRK01000005">
    <property type="protein sequence ID" value="GMR50894.1"/>
    <property type="molecule type" value="Genomic_DNA"/>
</dbReference>
<dbReference type="InterPro" id="IPR001628">
    <property type="entry name" value="Znf_hrmn_rcpt"/>
</dbReference>
<dbReference type="PROSITE" id="PS00031">
    <property type="entry name" value="NUCLEAR_REC_DBD_1"/>
    <property type="match status" value="1"/>
</dbReference>
<dbReference type="PANTHER" id="PTHR24082:SF473">
    <property type="entry name" value="ECDYSONE-INDUCED PROTEIN 75B, ISOFORM B"/>
    <property type="match status" value="1"/>
</dbReference>
<evidence type="ECO:0000313" key="13">
    <source>
        <dbReference type="Proteomes" id="UP001328107"/>
    </source>
</evidence>
<protein>
    <recommendedName>
        <fullName evidence="14">Nuclear receptor</fullName>
    </recommendedName>
</protein>
<keyword evidence="7" id="KW-0804">Transcription</keyword>
<feature type="domain" description="Nuclear receptor" evidence="10">
    <location>
        <begin position="36"/>
        <end position="111"/>
    </location>
</feature>
<dbReference type="SUPFAM" id="SSF57716">
    <property type="entry name" value="Glucocorticoid receptor-like (DNA-binding domain)"/>
    <property type="match status" value="1"/>
</dbReference>
<keyword evidence="9" id="KW-0539">Nucleus</keyword>
<evidence type="ECO:0000256" key="5">
    <source>
        <dbReference type="ARBA" id="ARBA00023015"/>
    </source>
</evidence>
<feature type="domain" description="NR LBD" evidence="11">
    <location>
        <begin position="137"/>
        <end position="360"/>
    </location>
</feature>
<evidence type="ECO:0000259" key="10">
    <source>
        <dbReference type="PROSITE" id="PS51030"/>
    </source>
</evidence>
<keyword evidence="4" id="KW-0862">Zinc</keyword>
<dbReference type="PRINTS" id="PR00546">
    <property type="entry name" value="THYROIDHORMR"/>
</dbReference>
<dbReference type="PROSITE" id="PS51030">
    <property type="entry name" value="NUCLEAR_REC_DBD_2"/>
    <property type="match status" value="1"/>
</dbReference>
<comment type="similarity">
    <text evidence="1">Belongs to the nuclear hormone receptor family. NR1 subfamily.</text>
</comment>
<keyword evidence="8" id="KW-0675">Receptor</keyword>
<evidence type="ECO:0000256" key="8">
    <source>
        <dbReference type="ARBA" id="ARBA00023170"/>
    </source>
</evidence>
<dbReference type="Gene3D" id="1.10.565.10">
    <property type="entry name" value="Retinoid X Receptor"/>
    <property type="match status" value="1"/>
</dbReference>
<organism evidence="12 13">
    <name type="scientific">Pristionchus mayeri</name>
    <dbReference type="NCBI Taxonomy" id="1317129"/>
    <lineage>
        <taxon>Eukaryota</taxon>
        <taxon>Metazoa</taxon>
        <taxon>Ecdysozoa</taxon>
        <taxon>Nematoda</taxon>
        <taxon>Chromadorea</taxon>
        <taxon>Rhabditida</taxon>
        <taxon>Rhabditina</taxon>
        <taxon>Diplogasteromorpha</taxon>
        <taxon>Diplogasteroidea</taxon>
        <taxon>Neodiplogasteridae</taxon>
        <taxon>Pristionchus</taxon>
    </lineage>
</organism>
<proteinExistence type="inferred from homology"/>
<dbReference type="GO" id="GO:0008270">
    <property type="term" value="F:zinc ion binding"/>
    <property type="evidence" value="ECO:0007669"/>
    <property type="project" value="UniProtKB-KW"/>
</dbReference>
<comment type="caution">
    <text evidence="12">The sequence shown here is derived from an EMBL/GenBank/DDBJ whole genome shotgun (WGS) entry which is preliminary data.</text>
</comment>
<evidence type="ECO:0000256" key="1">
    <source>
        <dbReference type="ARBA" id="ARBA00008092"/>
    </source>
</evidence>
<name>A0AAN5I440_9BILA</name>
<evidence type="ECO:0000256" key="9">
    <source>
        <dbReference type="ARBA" id="ARBA00023242"/>
    </source>
</evidence>
<keyword evidence="13" id="KW-1185">Reference proteome</keyword>
<dbReference type="Proteomes" id="UP001328107">
    <property type="component" value="Unassembled WGS sequence"/>
</dbReference>
<evidence type="ECO:0000256" key="7">
    <source>
        <dbReference type="ARBA" id="ARBA00023163"/>
    </source>
</evidence>
<dbReference type="PROSITE" id="PS51843">
    <property type="entry name" value="NR_LBD"/>
    <property type="match status" value="1"/>
</dbReference>
<evidence type="ECO:0008006" key="14">
    <source>
        <dbReference type="Google" id="ProtNLM"/>
    </source>
</evidence>
<dbReference type="InterPro" id="IPR000536">
    <property type="entry name" value="Nucl_hrmn_rcpt_lig-bd"/>
</dbReference>
<dbReference type="PANTHER" id="PTHR24082">
    <property type="entry name" value="NUCLEAR HORMONE RECEPTOR"/>
    <property type="match status" value="1"/>
</dbReference>
<dbReference type="InterPro" id="IPR035500">
    <property type="entry name" value="NHR-like_dom_sf"/>
</dbReference>
<dbReference type="GO" id="GO:0045944">
    <property type="term" value="P:positive regulation of transcription by RNA polymerase II"/>
    <property type="evidence" value="ECO:0007669"/>
    <property type="project" value="TreeGrafter"/>
</dbReference>
<dbReference type="PRINTS" id="PR00398">
    <property type="entry name" value="STRDHORMONER"/>
</dbReference>
<dbReference type="Pfam" id="PF00105">
    <property type="entry name" value="zf-C4"/>
    <property type="match status" value="1"/>
</dbReference>
<evidence type="ECO:0000256" key="4">
    <source>
        <dbReference type="ARBA" id="ARBA00022833"/>
    </source>
</evidence>
<evidence type="ECO:0000256" key="6">
    <source>
        <dbReference type="ARBA" id="ARBA00023125"/>
    </source>
</evidence>
<dbReference type="InterPro" id="IPR050234">
    <property type="entry name" value="Nuclear_hormone_rcpt_NR1"/>
</dbReference>
<evidence type="ECO:0000256" key="2">
    <source>
        <dbReference type="ARBA" id="ARBA00022723"/>
    </source>
</evidence>
<reference evidence="13" key="1">
    <citation type="submission" date="2022-10" db="EMBL/GenBank/DDBJ databases">
        <title>Genome assembly of Pristionchus species.</title>
        <authorList>
            <person name="Yoshida K."/>
            <person name="Sommer R.J."/>
        </authorList>
    </citation>
    <scope>NUCLEOTIDE SEQUENCE [LARGE SCALE GENOMIC DNA]</scope>
    <source>
        <strain evidence="13">RS5460</strain>
    </source>
</reference>